<evidence type="ECO:0000256" key="1">
    <source>
        <dbReference type="ARBA" id="ARBA00023002"/>
    </source>
</evidence>
<keyword evidence="4" id="KW-1185">Reference proteome</keyword>
<evidence type="ECO:0000313" key="3">
    <source>
        <dbReference type="EMBL" id="SHI98324.1"/>
    </source>
</evidence>
<dbReference type="OrthoDB" id="9792858at2"/>
<dbReference type="EMBL" id="FQZF01000007">
    <property type="protein sequence ID" value="SHI98324.1"/>
    <property type="molecule type" value="Genomic_DNA"/>
</dbReference>
<gene>
    <name evidence="3" type="ORF">SAMN02745194_01488</name>
</gene>
<dbReference type="SUPFAM" id="SSF50475">
    <property type="entry name" value="FMN-binding split barrel"/>
    <property type="match status" value="1"/>
</dbReference>
<name>A0A1M6FKX7_9PROT</name>
<dbReference type="GO" id="GO:0042602">
    <property type="term" value="F:riboflavin reductase (NADPH) activity"/>
    <property type="evidence" value="ECO:0007669"/>
    <property type="project" value="TreeGrafter"/>
</dbReference>
<dbReference type="AlphaFoldDB" id="A0A1M6FKX7"/>
<dbReference type="RefSeq" id="WP_073133174.1">
    <property type="nucleotide sequence ID" value="NZ_FQZF01000007.1"/>
</dbReference>
<evidence type="ECO:0000313" key="4">
    <source>
        <dbReference type="Proteomes" id="UP000184387"/>
    </source>
</evidence>
<organism evidence="3 4">
    <name type="scientific">Muricoccus roseus</name>
    <dbReference type="NCBI Taxonomy" id="198092"/>
    <lineage>
        <taxon>Bacteria</taxon>
        <taxon>Pseudomonadati</taxon>
        <taxon>Pseudomonadota</taxon>
        <taxon>Alphaproteobacteria</taxon>
        <taxon>Acetobacterales</taxon>
        <taxon>Roseomonadaceae</taxon>
        <taxon>Muricoccus</taxon>
    </lineage>
</organism>
<feature type="domain" description="Flavin reductase like" evidence="2">
    <location>
        <begin position="21"/>
        <end position="164"/>
    </location>
</feature>
<dbReference type="InterPro" id="IPR002563">
    <property type="entry name" value="Flavin_Rdtase-like_dom"/>
</dbReference>
<dbReference type="GO" id="GO:0010181">
    <property type="term" value="F:FMN binding"/>
    <property type="evidence" value="ECO:0007669"/>
    <property type="project" value="InterPro"/>
</dbReference>
<sequence>MAAAADTTEAPFDPRALRHALGQFATGVAIVTAPGAEAPVGMTISSFNSVSLDPPLVLFSVARSAHSLPALLDAPGYAIHVLGREQEETSGRFARALAGKWQGIGHRPGLHDAPLLDGALAHFECAAHARHDGGDHVIFLARVLRFSLRDAGEPLIFFRGRYRALSPTA</sequence>
<dbReference type="PANTHER" id="PTHR30466:SF1">
    <property type="entry name" value="FMN REDUCTASE (NADH) RUTF"/>
    <property type="match status" value="1"/>
</dbReference>
<accession>A0A1M6FKX7</accession>
<keyword evidence="1" id="KW-0560">Oxidoreductase</keyword>
<dbReference type="InterPro" id="IPR050268">
    <property type="entry name" value="NADH-dep_flavin_reductase"/>
</dbReference>
<dbReference type="Gene3D" id="2.30.110.10">
    <property type="entry name" value="Electron Transport, Fmn-binding Protein, Chain A"/>
    <property type="match status" value="1"/>
</dbReference>
<dbReference type="Proteomes" id="UP000184387">
    <property type="component" value="Unassembled WGS sequence"/>
</dbReference>
<dbReference type="STRING" id="198092.SAMN02745194_01488"/>
<protein>
    <submittedName>
        <fullName evidence="3">NADH-FMN oxidoreductase RutF, flavin reductase (DIM6/NTAB) family</fullName>
    </submittedName>
</protein>
<dbReference type="PANTHER" id="PTHR30466">
    <property type="entry name" value="FLAVIN REDUCTASE"/>
    <property type="match status" value="1"/>
</dbReference>
<dbReference type="InterPro" id="IPR012349">
    <property type="entry name" value="Split_barrel_FMN-bd"/>
</dbReference>
<dbReference type="SMART" id="SM00903">
    <property type="entry name" value="Flavin_Reduct"/>
    <property type="match status" value="1"/>
</dbReference>
<proteinExistence type="predicted"/>
<reference evidence="3 4" key="1">
    <citation type="submission" date="2016-11" db="EMBL/GenBank/DDBJ databases">
        <authorList>
            <person name="Jaros S."/>
            <person name="Januszkiewicz K."/>
            <person name="Wedrychowicz H."/>
        </authorList>
    </citation>
    <scope>NUCLEOTIDE SEQUENCE [LARGE SCALE GENOMIC DNA]</scope>
    <source>
        <strain evidence="3 4">DSM 14916</strain>
    </source>
</reference>
<evidence type="ECO:0000259" key="2">
    <source>
        <dbReference type="SMART" id="SM00903"/>
    </source>
</evidence>
<dbReference type="Pfam" id="PF01613">
    <property type="entry name" value="Flavin_Reduct"/>
    <property type="match status" value="1"/>
</dbReference>